<dbReference type="OrthoDB" id="5444681at2"/>
<dbReference type="Proteomes" id="UP000224974">
    <property type="component" value="Unassembled WGS sequence"/>
</dbReference>
<protein>
    <submittedName>
        <fullName evidence="2">Bacterial protein of uncharacterized function (DUF945)</fullName>
    </submittedName>
    <submittedName>
        <fullName evidence="1">DUF945 domain-containing protein</fullName>
    </submittedName>
</protein>
<accession>A0A2C6DNA1</accession>
<keyword evidence="3" id="KW-1185">Reference proteome</keyword>
<dbReference type="EMBL" id="CAADJA010000002">
    <property type="protein sequence ID" value="VFS50277.1"/>
    <property type="molecule type" value="Genomic_DNA"/>
</dbReference>
<gene>
    <name evidence="2" type="primary">ydgA</name>
    <name evidence="1" type="ORF">CRN84_15805</name>
    <name evidence="2" type="ORF">NCTC12282_04423</name>
</gene>
<name>A0A2C6DNA1_9GAMM</name>
<dbReference type="AlphaFoldDB" id="A0A2C6DNA1"/>
<dbReference type="Pfam" id="PF06097">
    <property type="entry name" value="DUF945"/>
    <property type="match status" value="1"/>
</dbReference>
<evidence type="ECO:0000313" key="2">
    <source>
        <dbReference type="EMBL" id="VFS50277.1"/>
    </source>
</evidence>
<reference evidence="2 4" key="3">
    <citation type="submission" date="2019-03" db="EMBL/GenBank/DDBJ databases">
        <authorList>
            <consortium name="Pathogen Informatics"/>
        </authorList>
    </citation>
    <scope>NUCLEOTIDE SEQUENCE [LARGE SCALE GENOMIC DNA]</scope>
    <source>
        <strain evidence="2 4">NCTC12282</strain>
    </source>
</reference>
<evidence type="ECO:0000313" key="4">
    <source>
        <dbReference type="Proteomes" id="UP000373449"/>
    </source>
</evidence>
<dbReference type="InterPro" id="IPR010352">
    <property type="entry name" value="DUF945"/>
</dbReference>
<proteinExistence type="predicted"/>
<reference evidence="3" key="2">
    <citation type="submission" date="2017-09" db="EMBL/GenBank/DDBJ databases">
        <title>FDA dAtabase for Regulatory Grade micrObial Sequences (FDA-ARGOS): Supporting development and validation of Infectious Disease Dx tests.</title>
        <authorList>
            <person name="Minogue T."/>
            <person name="Wolcott M."/>
            <person name="Wasieloski L."/>
            <person name="Aguilar W."/>
            <person name="Moore D."/>
            <person name="Tallon L."/>
            <person name="Sadzewicz L."/>
            <person name="Ott S."/>
            <person name="Zhao X."/>
            <person name="Nagaraj S."/>
            <person name="Vavikolanu K."/>
            <person name="Aluvathingal J."/>
            <person name="Nadendla S."/>
            <person name="Sichtig H."/>
        </authorList>
    </citation>
    <scope>NUCLEOTIDE SEQUENCE [LARGE SCALE GENOMIC DNA]</scope>
    <source>
        <strain evidence="3">FDAARGOS_387</strain>
    </source>
</reference>
<evidence type="ECO:0000313" key="1">
    <source>
        <dbReference type="EMBL" id="PHI30697.1"/>
    </source>
</evidence>
<sequence length="520" mass="56442">MAMKKTIVAVSVLAVLGGAWVGASWYTGKLVETQLTERLADAQAQIKKHFPKADTSLTIAQYQRGVFSSQVTYAVDIVLSPSVKEQVTVNQNISHGPFPLAKFSLAPKLAYSQVALVNTESTKDLFKLSADKSPLTLDVLSSYDGSSAITLAIAPMEDKSEADAVNALKFSGITFNGTAVVAKDKNTFSFTMTPFELTESGTSLNINKFDFDGSLDNVTNIMNSKAVFGEFIVNTTNEESVKERYTAKDIELTGNVKTGKFDMNVGLGGIKLKSFTQEVNGQTQLSIGDVTMVSNVEEDDKNINQTLDTTVGNITMANKEMGSGRLMLKLNQFDGNTLRYINNNSEQISTLLLGSAIGGSPEMAMGNEQLMTHLMTFLDANPTVSISPFTWKNAKGESQLDMSLTLKRPDSLEFEEPGELAAQLIKQFSSSTRLSMPMLIEQAQINNQVFDGMDAEQAQAAAESMVQELMMIGTSMQTLTVQDDNLVGTFNYADGIIDLNGQKMPFAQFLNILETGMSGE</sequence>
<dbReference type="EMBL" id="PDDX01000001">
    <property type="protein sequence ID" value="PHI30697.1"/>
    <property type="molecule type" value="Genomic_DNA"/>
</dbReference>
<evidence type="ECO:0000313" key="3">
    <source>
        <dbReference type="Proteomes" id="UP000224974"/>
    </source>
</evidence>
<dbReference type="RefSeq" id="WP_029092896.1">
    <property type="nucleotide sequence ID" value="NZ_CAADJA010000002.1"/>
</dbReference>
<reference evidence="1" key="1">
    <citation type="submission" date="2017-09" db="EMBL/GenBank/DDBJ databases">
        <title>FDA dAtabase for Regulatory Grade micrObial Sequences (FDA-ARGOS): Supporting development and validation of Infectious Disease Dx tests.</title>
        <authorList>
            <person name="Minogue T."/>
            <person name="Wolcott M."/>
            <person name="Wasieloski L."/>
            <person name="Aguilar W."/>
            <person name="Moore D."/>
            <person name="Tallon L.J."/>
            <person name="Sadzewicz L."/>
            <person name="Ott S."/>
            <person name="Zhao X."/>
            <person name="Nagaraj S."/>
            <person name="Vavikolanu K."/>
            <person name="Aluvathingal J."/>
            <person name="Nadendla S."/>
            <person name="Sichtig H."/>
        </authorList>
    </citation>
    <scope>NUCLEOTIDE SEQUENCE</scope>
    <source>
        <strain evidence="1">FDAARGOS_387</strain>
    </source>
</reference>
<dbReference type="STRING" id="1111728.GCA_000427805_00263"/>
<dbReference type="Proteomes" id="UP000373449">
    <property type="component" value="Unassembled WGS sequence"/>
</dbReference>
<organism evidence="1 3">
    <name type="scientific">Budvicia aquatica</name>
    <dbReference type="NCBI Taxonomy" id="82979"/>
    <lineage>
        <taxon>Bacteria</taxon>
        <taxon>Pseudomonadati</taxon>
        <taxon>Pseudomonadota</taxon>
        <taxon>Gammaproteobacteria</taxon>
        <taxon>Enterobacterales</taxon>
        <taxon>Budviciaceae</taxon>
        <taxon>Budvicia</taxon>
    </lineage>
</organism>